<evidence type="ECO:0000256" key="2">
    <source>
        <dbReference type="SAM" id="Coils"/>
    </source>
</evidence>
<name>A0ABQ7MAU3_BRACM</name>
<feature type="coiled-coil region" evidence="2">
    <location>
        <begin position="314"/>
        <end position="437"/>
    </location>
</feature>
<evidence type="ECO:0000313" key="4">
    <source>
        <dbReference type="EMBL" id="KAG5395712.1"/>
    </source>
</evidence>
<dbReference type="InterPro" id="IPR008974">
    <property type="entry name" value="TRAF-like"/>
</dbReference>
<comment type="caution">
    <text evidence="4">The sequence shown here is derived from an EMBL/GenBank/DDBJ whole genome shotgun (WGS) entry which is preliminary data.</text>
</comment>
<sequence>MWNQRPSYRFEIDNFSEKKALISSKTFVSGGCEWYLQINPKGDRISDGHLPLYLYVANSTTLRTGWKRSANYYFVLLNQSDKELHRSPISLSTNLFCAKTPAWGFAKTIPVSKFQGKGFLEKDRLIIEVHIKVIEAFDGEGGDVSNNKKKKTVDINGFQVFASQVTKVGKIFTEHPDIALDFKPTKQEVKTAYMNVLLRVIKTLNKPPKSLSETRLNKASSELSELMDVGFKLDWLKSKLEEVSLERKKPDVDGYQVQQLEERVKHLQLKLDEVSLGKNLSDDDNESRSQEVEKRVKHIELKLDEVSFVRKLSDDDNESRAQQVEERVKDLELKLDEVSFGRKLSDDDNESRAQQVEERVKNLELKLDEISLGRKKGDDTNESRAQQVEERVEDLELKLDEVSFERKLTDDDNESRAQQVEERVKNLELKLDEVSLGRKKADDTNEFRAKQVEKRVKNLELMELELNKCWKPKLDELEGKKTDDAIIFEQIEDRVMGIEFKLDSLNTKLEEISKETEKADDADGSLVQQLEESVKNIELMVSHLKDELDKKKNIASDDGFLLGKVWIDMSNRKPSFRFEIDNFSEKKANAISSNTFKSGGCEWFLAVYPKGDRLADGHLSLYLQVANDTTLQPGWKRSINFYVVLLNQSGKELYKTGLGQSSFCAENPAWGYRKTLPLSKFQEEGFLEKDKLIIEVYINGGEVEDVSNKKKTVDINGFQVFASQVTKVGKIFTEHPDIAKDFKPTKQEVKTAYMNVLLRVIKTLNKPPKSLSETRLNKASSELSELMNVGFKLDWLKLKLDEVTLERKKPDADGSKVQQLEERVKHLELKLDEVNESRTQQVEERVKKLELKLHQASFSNKSLSDDANEYRAQQLEERVTNLEMMEVGLKLDSLNTKLDEVSLERKKTDDTNESRAQQVEKRVKNLMLMELRLNTMLGNLEREKSYDTSVFDSRIQQMEKHVMGLGLKLESLITKLEDISQEKKKADDADGSLVQKHEESLKNIELMVSHLKVEVDKKKNIASDDGFLLVD</sequence>
<feature type="coiled-coil region" evidence="2">
    <location>
        <begin position="817"/>
        <end position="844"/>
    </location>
</feature>
<dbReference type="InterPro" id="IPR002083">
    <property type="entry name" value="MATH/TRAF_dom"/>
</dbReference>
<dbReference type="Pfam" id="PF22486">
    <property type="entry name" value="MATH_2"/>
    <property type="match status" value="2"/>
</dbReference>
<feature type="coiled-coil region" evidence="2">
    <location>
        <begin position="969"/>
        <end position="1014"/>
    </location>
</feature>
<feature type="domain" description="MATH" evidence="3">
    <location>
        <begin position="573"/>
        <end position="698"/>
    </location>
</feature>
<evidence type="ECO:0000256" key="1">
    <source>
        <dbReference type="ARBA" id="ARBA00023054"/>
    </source>
</evidence>
<feature type="domain" description="MATH" evidence="3">
    <location>
        <begin position="5"/>
        <end position="131"/>
    </location>
</feature>
<dbReference type="InterPro" id="IPR050804">
    <property type="entry name" value="MCC"/>
</dbReference>
<keyword evidence="5" id="KW-1185">Reference proteome</keyword>
<dbReference type="CDD" id="cd00121">
    <property type="entry name" value="MATH"/>
    <property type="match status" value="2"/>
</dbReference>
<dbReference type="SUPFAM" id="SSF49599">
    <property type="entry name" value="TRAF domain-like"/>
    <property type="match status" value="2"/>
</dbReference>
<gene>
    <name evidence="4" type="primary">A05p004240.1_BraROA</name>
    <name evidence="4" type="ORF">IGI04_017526</name>
</gene>
<accession>A0ABQ7MAU3</accession>
<proteinExistence type="predicted"/>
<dbReference type="EMBL" id="JADBGQ010000005">
    <property type="protein sequence ID" value="KAG5395712.1"/>
    <property type="molecule type" value="Genomic_DNA"/>
</dbReference>
<keyword evidence="1 2" id="KW-0175">Coiled coil</keyword>
<reference evidence="4 5" key="1">
    <citation type="submission" date="2021-03" db="EMBL/GenBank/DDBJ databases">
        <authorList>
            <person name="King G.J."/>
            <person name="Bancroft I."/>
            <person name="Baten A."/>
            <person name="Bloomfield J."/>
            <person name="Borpatragohain P."/>
            <person name="He Z."/>
            <person name="Irish N."/>
            <person name="Irwin J."/>
            <person name="Liu K."/>
            <person name="Mauleon R.P."/>
            <person name="Moore J."/>
            <person name="Morris R."/>
            <person name="Ostergaard L."/>
            <person name="Wang B."/>
            <person name="Wells R."/>
        </authorList>
    </citation>
    <scope>NUCLEOTIDE SEQUENCE [LARGE SCALE GENOMIC DNA]</scope>
    <source>
        <strain evidence="4">R-o-18</strain>
        <tissue evidence="4">Leaf</tissue>
    </source>
</reference>
<protein>
    <recommendedName>
        <fullName evidence="3">MATH domain-containing protein</fullName>
    </recommendedName>
</protein>
<evidence type="ECO:0000259" key="3">
    <source>
        <dbReference type="PROSITE" id="PS50144"/>
    </source>
</evidence>
<dbReference type="PANTHER" id="PTHR46236:SF12">
    <property type="entry name" value="MATH DOMAIN-CONTAINING PROTEIN"/>
    <property type="match status" value="1"/>
</dbReference>
<dbReference type="PANTHER" id="PTHR46236">
    <property type="entry name" value="TRAF-LIKE SUPERFAMILY PROTEIN"/>
    <property type="match status" value="1"/>
</dbReference>
<evidence type="ECO:0000313" key="5">
    <source>
        <dbReference type="Proteomes" id="UP000823674"/>
    </source>
</evidence>
<dbReference type="PROSITE" id="PS50144">
    <property type="entry name" value="MATH"/>
    <property type="match status" value="2"/>
</dbReference>
<dbReference type="Gene3D" id="2.60.210.10">
    <property type="entry name" value="Apoptosis, Tumor Necrosis Factor Receptor Associated Protein 2, Chain A"/>
    <property type="match status" value="2"/>
</dbReference>
<organism evidence="4 5">
    <name type="scientific">Brassica rapa subsp. trilocularis</name>
    <dbReference type="NCBI Taxonomy" id="1813537"/>
    <lineage>
        <taxon>Eukaryota</taxon>
        <taxon>Viridiplantae</taxon>
        <taxon>Streptophyta</taxon>
        <taxon>Embryophyta</taxon>
        <taxon>Tracheophyta</taxon>
        <taxon>Spermatophyta</taxon>
        <taxon>Magnoliopsida</taxon>
        <taxon>eudicotyledons</taxon>
        <taxon>Gunneridae</taxon>
        <taxon>Pentapetalae</taxon>
        <taxon>rosids</taxon>
        <taxon>malvids</taxon>
        <taxon>Brassicales</taxon>
        <taxon>Brassicaceae</taxon>
        <taxon>Brassiceae</taxon>
        <taxon>Brassica</taxon>
    </lineage>
</organism>
<dbReference type="SMART" id="SM00061">
    <property type="entry name" value="MATH"/>
    <property type="match status" value="2"/>
</dbReference>
<feature type="coiled-coil region" evidence="2">
    <location>
        <begin position="502"/>
        <end position="554"/>
    </location>
</feature>
<dbReference type="Proteomes" id="UP000823674">
    <property type="component" value="Chromosome A05"/>
</dbReference>